<evidence type="ECO:0000313" key="2">
    <source>
        <dbReference type="EMBL" id="KVH92494.1"/>
    </source>
</evidence>
<dbReference type="AlphaFoldDB" id="A0A103XKQ3"/>
<name>A0A103XKQ3_CYNCS</name>
<feature type="signal peptide" evidence="1">
    <location>
        <begin position="1"/>
        <end position="25"/>
    </location>
</feature>
<accession>A0A103XKQ3</accession>
<dbReference type="GO" id="GO:0050793">
    <property type="term" value="P:regulation of developmental process"/>
    <property type="evidence" value="ECO:0007669"/>
    <property type="project" value="InterPro"/>
</dbReference>
<dbReference type="EMBL" id="LEKV01004816">
    <property type="protein sequence ID" value="KVH92494.1"/>
    <property type="molecule type" value="Genomic_DNA"/>
</dbReference>
<dbReference type="GO" id="GO:0045087">
    <property type="term" value="P:innate immune response"/>
    <property type="evidence" value="ECO:0007669"/>
    <property type="project" value="InterPro"/>
</dbReference>
<organism evidence="2 3">
    <name type="scientific">Cynara cardunculus var. scolymus</name>
    <name type="common">Globe artichoke</name>
    <name type="synonym">Cynara scolymus</name>
    <dbReference type="NCBI Taxonomy" id="59895"/>
    <lineage>
        <taxon>Eukaryota</taxon>
        <taxon>Viridiplantae</taxon>
        <taxon>Streptophyta</taxon>
        <taxon>Embryophyta</taxon>
        <taxon>Tracheophyta</taxon>
        <taxon>Spermatophyta</taxon>
        <taxon>Magnoliopsida</taxon>
        <taxon>eudicotyledons</taxon>
        <taxon>Gunneridae</taxon>
        <taxon>Pentapetalae</taxon>
        <taxon>asterids</taxon>
        <taxon>campanulids</taxon>
        <taxon>Asterales</taxon>
        <taxon>Asteraceae</taxon>
        <taxon>Carduoideae</taxon>
        <taxon>Cardueae</taxon>
        <taxon>Carduinae</taxon>
        <taxon>Cynara</taxon>
    </lineage>
</organism>
<evidence type="ECO:0000256" key="1">
    <source>
        <dbReference type="SAM" id="SignalP"/>
    </source>
</evidence>
<dbReference type="Proteomes" id="UP000243975">
    <property type="component" value="Unassembled WGS sequence"/>
</dbReference>
<sequence>MARVFRFEIFVTLLVLLSSDFITIARPLSILNTISCPDQNDGFFERFSLGAIKGGPSPGVGHMVTDKATVGGIKAKHSQGVQQGFTSGGVKDDVGHGIGHKFINIESLGGLKNSGPSPGAGH</sequence>
<dbReference type="InterPro" id="IPR044700">
    <property type="entry name" value="PIP2/PIPL1"/>
</dbReference>
<feature type="chain" id="PRO_5007118892" evidence="1">
    <location>
        <begin position="26"/>
        <end position="122"/>
    </location>
</feature>
<gene>
    <name evidence="2" type="ORF">Ccrd_005475</name>
</gene>
<dbReference type="Gramene" id="KVH92494">
    <property type="protein sequence ID" value="KVH92494"/>
    <property type="gene ID" value="Ccrd_005475"/>
</dbReference>
<comment type="caution">
    <text evidence="2">The sequence shown here is derived from an EMBL/GenBank/DDBJ whole genome shotgun (WGS) entry which is preliminary data.</text>
</comment>
<dbReference type="PANTHER" id="PTHR34663:SF9">
    <property type="entry name" value="OS06G0637400 PROTEIN"/>
    <property type="match status" value="1"/>
</dbReference>
<proteinExistence type="predicted"/>
<evidence type="ECO:0000313" key="3">
    <source>
        <dbReference type="Proteomes" id="UP000243975"/>
    </source>
</evidence>
<reference evidence="2 3" key="1">
    <citation type="journal article" date="2016" name="Sci. Rep.">
        <title>The genome sequence of the outbreeding globe artichoke constructed de novo incorporating a phase-aware low-pass sequencing strategy of F1 progeny.</title>
        <authorList>
            <person name="Scaglione D."/>
            <person name="Reyes-Chin-Wo S."/>
            <person name="Acquadro A."/>
            <person name="Froenicke L."/>
            <person name="Portis E."/>
            <person name="Beitel C."/>
            <person name="Tirone M."/>
            <person name="Mauro R."/>
            <person name="Lo Monaco A."/>
            <person name="Mauromicale G."/>
            <person name="Faccioli P."/>
            <person name="Cattivelli L."/>
            <person name="Rieseberg L."/>
            <person name="Michelmore R."/>
            <person name="Lanteri S."/>
        </authorList>
    </citation>
    <scope>NUCLEOTIDE SEQUENCE [LARGE SCALE GENOMIC DNA]</scope>
    <source>
        <strain evidence="2">2C</strain>
    </source>
</reference>
<protein>
    <submittedName>
        <fullName evidence="2">Uncharacterized protein</fullName>
    </submittedName>
</protein>
<dbReference type="PANTHER" id="PTHR34663">
    <property type="entry name" value="OS06G0637400 PROTEIN"/>
    <property type="match status" value="1"/>
</dbReference>
<keyword evidence="1" id="KW-0732">Signal</keyword>
<keyword evidence="3" id="KW-1185">Reference proteome</keyword>
<dbReference type="OMA" id="YVKQSGP"/>